<dbReference type="InterPro" id="IPR013078">
    <property type="entry name" value="His_Pase_superF_clade-1"/>
</dbReference>
<sequence>MQIFVMRHGQAQIAAATDAQRALTAKGVNEAIATGRWLSKNAAQFDCVFVSPYLRAQQTADAVISELSGVGERQSLSIITPDDSAQAVHDYLDGVFAEQSYQRILIVSHMPLVSYLVAQLTSDNTMPIFATAAVAQIDYNLQSMQGTFVGLVSPETISTNG</sequence>
<keyword evidence="1" id="KW-0378">Hydrolase</keyword>
<evidence type="ECO:0000313" key="4">
    <source>
        <dbReference type="Proteomes" id="UP000199297"/>
    </source>
</evidence>
<protein>
    <submittedName>
        <fullName evidence="3">Phosphohistidine phosphatase, SixA</fullName>
    </submittedName>
</protein>
<dbReference type="AlphaFoldDB" id="A0A1H7H4E5"/>
<accession>A0A1H7H4E5</accession>
<dbReference type="Pfam" id="PF00300">
    <property type="entry name" value="His_Phos_1"/>
    <property type="match status" value="1"/>
</dbReference>
<dbReference type="RefSeq" id="WP_085282559.1">
    <property type="nucleotide sequence ID" value="NZ_FOBI01000001.1"/>
</dbReference>
<dbReference type="STRING" id="641665.GCA_002104455_00314"/>
<dbReference type="EMBL" id="FOBI01000001">
    <property type="protein sequence ID" value="SEK45098.1"/>
    <property type="molecule type" value="Genomic_DNA"/>
</dbReference>
<dbReference type="InterPro" id="IPR051021">
    <property type="entry name" value="Mito_Ser/Thr_phosphatase"/>
</dbReference>
<evidence type="ECO:0000313" key="3">
    <source>
        <dbReference type="EMBL" id="SEK45098.1"/>
    </source>
</evidence>
<dbReference type="CDD" id="cd07067">
    <property type="entry name" value="HP_PGM_like"/>
    <property type="match status" value="1"/>
</dbReference>
<organism evidence="3 4">
    <name type="scientific">Colwellia chukchiensis</name>
    <dbReference type="NCBI Taxonomy" id="641665"/>
    <lineage>
        <taxon>Bacteria</taxon>
        <taxon>Pseudomonadati</taxon>
        <taxon>Pseudomonadota</taxon>
        <taxon>Gammaproteobacteria</taxon>
        <taxon>Alteromonadales</taxon>
        <taxon>Colwelliaceae</taxon>
        <taxon>Colwellia</taxon>
    </lineage>
</organism>
<dbReference type="Proteomes" id="UP000199297">
    <property type="component" value="Unassembled WGS sequence"/>
</dbReference>
<evidence type="ECO:0000256" key="1">
    <source>
        <dbReference type="ARBA" id="ARBA00022801"/>
    </source>
</evidence>
<dbReference type="PANTHER" id="PTHR20935">
    <property type="entry name" value="PHOSPHOGLYCERATE MUTASE-RELATED"/>
    <property type="match status" value="1"/>
</dbReference>
<name>A0A1H7H4E5_9GAMM</name>
<gene>
    <name evidence="3" type="ORF">SAMN05216262_101391</name>
</gene>
<dbReference type="NCBIfam" id="TIGR00249">
    <property type="entry name" value="sixA"/>
    <property type="match status" value="1"/>
</dbReference>
<dbReference type="GO" id="GO:0101006">
    <property type="term" value="F:protein histidine phosphatase activity"/>
    <property type="evidence" value="ECO:0007669"/>
    <property type="project" value="InterPro"/>
</dbReference>
<proteinExistence type="predicted"/>
<dbReference type="OrthoDB" id="92610at2"/>
<keyword evidence="4" id="KW-1185">Reference proteome</keyword>
<evidence type="ECO:0000256" key="2">
    <source>
        <dbReference type="PIRSR" id="PIRSR613078-2"/>
    </source>
</evidence>
<feature type="binding site" evidence="2">
    <location>
        <position position="55"/>
    </location>
    <ligand>
        <name>substrate</name>
    </ligand>
</feature>
<dbReference type="GO" id="GO:0005737">
    <property type="term" value="C:cytoplasm"/>
    <property type="evidence" value="ECO:0007669"/>
    <property type="project" value="InterPro"/>
</dbReference>
<reference evidence="4" key="1">
    <citation type="submission" date="2016-10" db="EMBL/GenBank/DDBJ databases">
        <authorList>
            <person name="Varghese N."/>
            <person name="Submissions S."/>
        </authorList>
    </citation>
    <scope>NUCLEOTIDE SEQUENCE [LARGE SCALE GENOMIC DNA]</scope>
    <source>
        <strain evidence="4">CGMCC 1.9127</strain>
    </source>
</reference>
<dbReference type="SUPFAM" id="SSF53254">
    <property type="entry name" value="Phosphoglycerate mutase-like"/>
    <property type="match status" value="1"/>
</dbReference>
<dbReference type="SMART" id="SM00855">
    <property type="entry name" value="PGAM"/>
    <property type="match status" value="1"/>
</dbReference>
<dbReference type="InterPro" id="IPR029033">
    <property type="entry name" value="His_PPase_superfam"/>
</dbReference>
<dbReference type="Gene3D" id="3.40.50.1240">
    <property type="entry name" value="Phosphoglycerate mutase-like"/>
    <property type="match status" value="1"/>
</dbReference>
<dbReference type="InterPro" id="IPR004449">
    <property type="entry name" value="SixA"/>
</dbReference>